<keyword evidence="3" id="KW-0223">Dioxygenase</keyword>
<dbReference type="OrthoDB" id="9792626at2"/>
<dbReference type="CDD" id="cd16359">
    <property type="entry name" value="VOC_BsCatE_like_C"/>
    <property type="match status" value="1"/>
</dbReference>
<sequence>MKEFHNQENKYVKQIVLKVRDLNKSLVFYQEILGLEILEKKVNKVLLTADGATAMITLTSSGDIIEKLPNRTGLYHFAILLPDRFQLGLFLKNMREKNYEITGGSDHGVSEAIYLKDPDDNGIEVYADLDTSEWNRKNGQIEMVTESLDYEGILNEAANSEWDGMPKKAKIGHIHLQVSDLEKAKKFYVQGLGFDIIQRLGKSALFLSTGGYHHHIGLNTWDIKGADTLPENSAGLEYYTLNFPDQKKRNESLENLKKMGYKVIEKDNGIFTEDPAGNVIKLVI</sequence>
<dbReference type="InterPro" id="IPR004360">
    <property type="entry name" value="Glyas_Fos-R_dOase_dom"/>
</dbReference>
<dbReference type="GO" id="GO:0004462">
    <property type="term" value="F:lactoylglutathione lyase activity"/>
    <property type="evidence" value="ECO:0007669"/>
    <property type="project" value="InterPro"/>
</dbReference>
<comment type="caution">
    <text evidence="3">The sequence shown here is derived from an EMBL/GenBank/DDBJ whole genome shotgun (WGS) entry which is preliminary data.</text>
</comment>
<feature type="domain" description="VOC" evidence="2">
    <location>
        <begin position="170"/>
        <end position="284"/>
    </location>
</feature>
<dbReference type="PROSITE" id="PS51819">
    <property type="entry name" value="VOC"/>
    <property type="match status" value="2"/>
</dbReference>
<reference evidence="3 4" key="1">
    <citation type="submission" date="2018-04" db="EMBL/GenBank/DDBJ databases">
        <title>Subsurface microbial communities from deep shales in Ohio and West Virginia, USA.</title>
        <authorList>
            <person name="Wrighton K."/>
        </authorList>
    </citation>
    <scope>NUCLEOTIDE SEQUENCE [LARGE SCALE GENOMIC DNA]</scope>
    <source>
        <strain evidence="3 4">WC1</strain>
    </source>
</reference>
<dbReference type="GO" id="GO:0046872">
    <property type="term" value="F:metal ion binding"/>
    <property type="evidence" value="ECO:0007669"/>
    <property type="project" value="UniProtKB-KW"/>
</dbReference>
<keyword evidence="3" id="KW-0560">Oxidoreductase</keyword>
<gene>
    <name evidence="3" type="ORF">C8C76_1463</name>
</gene>
<dbReference type="InterPro" id="IPR029068">
    <property type="entry name" value="Glyas_Bleomycin-R_OHBP_Dase"/>
</dbReference>
<dbReference type="PROSITE" id="PS00934">
    <property type="entry name" value="GLYOXALASE_I_1"/>
    <property type="match status" value="2"/>
</dbReference>
<dbReference type="InterPro" id="IPR037523">
    <property type="entry name" value="VOC_core"/>
</dbReference>
<evidence type="ECO:0000313" key="3">
    <source>
        <dbReference type="EMBL" id="PTV93229.1"/>
    </source>
</evidence>
<proteinExistence type="predicted"/>
<accession>A0A2T5RFW9</accession>
<dbReference type="Proteomes" id="UP000244089">
    <property type="component" value="Unassembled WGS sequence"/>
</dbReference>
<evidence type="ECO:0000259" key="2">
    <source>
        <dbReference type="PROSITE" id="PS51819"/>
    </source>
</evidence>
<dbReference type="PANTHER" id="PTHR43279">
    <property type="entry name" value="CATECHOL-2,3-DIOXYGENASE"/>
    <property type="match status" value="1"/>
</dbReference>
<evidence type="ECO:0000256" key="1">
    <source>
        <dbReference type="ARBA" id="ARBA00022723"/>
    </source>
</evidence>
<feature type="domain" description="VOC" evidence="2">
    <location>
        <begin position="11"/>
        <end position="128"/>
    </location>
</feature>
<dbReference type="EMBL" id="QAXS01000046">
    <property type="protein sequence ID" value="PTV93229.1"/>
    <property type="molecule type" value="Genomic_DNA"/>
</dbReference>
<dbReference type="PANTHER" id="PTHR43279:SF1">
    <property type="entry name" value="CATECHOL-2,3-DIOXYGENASE"/>
    <property type="match status" value="1"/>
</dbReference>
<dbReference type="AlphaFoldDB" id="A0A2T5RFW9"/>
<dbReference type="GO" id="GO:0051213">
    <property type="term" value="F:dioxygenase activity"/>
    <property type="evidence" value="ECO:0007669"/>
    <property type="project" value="UniProtKB-KW"/>
</dbReference>
<dbReference type="Gene3D" id="3.10.180.10">
    <property type="entry name" value="2,3-Dihydroxybiphenyl 1,2-Dioxygenase, domain 1"/>
    <property type="match status" value="2"/>
</dbReference>
<name>A0A2T5RFW9_9FIRM</name>
<dbReference type="RefSeq" id="WP_108142503.1">
    <property type="nucleotide sequence ID" value="NZ_QAXS01000046.1"/>
</dbReference>
<evidence type="ECO:0000313" key="4">
    <source>
        <dbReference type="Proteomes" id="UP000244089"/>
    </source>
</evidence>
<keyword evidence="1" id="KW-0479">Metal-binding</keyword>
<organism evidence="3 4">
    <name type="scientific">Halanaerobium saccharolyticum</name>
    <dbReference type="NCBI Taxonomy" id="43595"/>
    <lineage>
        <taxon>Bacteria</taxon>
        <taxon>Bacillati</taxon>
        <taxon>Bacillota</taxon>
        <taxon>Clostridia</taxon>
        <taxon>Halanaerobiales</taxon>
        <taxon>Halanaerobiaceae</taxon>
        <taxon>Halanaerobium</taxon>
    </lineage>
</organism>
<protein>
    <submittedName>
        <fullName evidence="3">Catechol 2,3-dioxygenase</fullName>
    </submittedName>
</protein>
<dbReference type="SUPFAM" id="SSF54593">
    <property type="entry name" value="Glyoxalase/Bleomycin resistance protein/Dihydroxybiphenyl dioxygenase"/>
    <property type="match status" value="2"/>
</dbReference>
<dbReference type="InterPro" id="IPR018146">
    <property type="entry name" value="Glyoxalase_1_CS"/>
</dbReference>
<dbReference type="Pfam" id="PF00903">
    <property type="entry name" value="Glyoxalase"/>
    <property type="match status" value="2"/>
</dbReference>